<dbReference type="PANTHER" id="PTHR22604:SF115">
    <property type="entry name" value="DIHYDRODIOL DEHYDROGENASE, PUTATIVE (AFU_ORTHOLOGUE AFUA_1G07520)-RELATED"/>
    <property type="match status" value="1"/>
</dbReference>
<dbReference type="AlphaFoldDB" id="A0A420MK77"/>
<dbReference type="Pfam" id="PF22725">
    <property type="entry name" value="GFO_IDH_MocA_C3"/>
    <property type="match status" value="1"/>
</dbReference>
<evidence type="ECO:0000259" key="6">
    <source>
        <dbReference type="Pfam" id="PF01408"/>
    </source>
</evidence>
<accession>A0A420MK77</accession>
<dbReference type="Pfam" id="PF01408">
    <property type="entry name" value="GFO_IDH_MocA"/>
    <property type="match status" value="1"/>
</dbReference>
<dbReference type="VEuPathDB" id="FungiDB:FOC4_g10014733"/>
<keyword evidence="2" id="KW-0560">Oxidoreductase</keyword>
<reference evidence="8 9" key="1">
    <citation type="journal article" date="2018" name="Sci. Rep.">
        <title>Characterisation of pathogen-specific regions and novel effector candidates in Fusarium oxysporum f. sp. cepae.</title>
        <authorList>
            <person name="Armitage A.D."/>
            <person name="Taylor A."/>
            <person name="Sobczyk M.K."/>
            <person name="Baxter L."/>
            <person name="Greenfield B.P."/>
            <person name="Bates H.J."/>
            <person name="Wilson F."/>
            <person name="Jackson A.C."/>
            <person name="Ott S."/>
            <person name="Harrison R.J."/>
            <person name="Clarkson J.P."/>
        </authorList>
    </citation>
    <scope>NUCLEOTIDE SEQUENCE [LARGE SCALE GENOMIC DNA]</scope>
    <source>
        <strain evidence="8 9">Fo_A13</strain>
    </source>
</reference>
<protein>
    <recommendedName>
        <fullName evidence="3">D-xylose 1-dehydrogenase (NADP(+), D-xylono-1,5-lactone-forming)</fullName>
        <ecNumber evidence="3">1.1.1.179</ecNumber>
    </recommendedName>
    <alternativeName>
        <fullName evidence="4">D-xylose-NADP dehydrogenase</fullName>
    </alternativeName>
</protein>
<dbReference type="InterPro" id="IPR000683">
    <property type="entry name" value="Gfo/Idh/MocA-like_OxRdtase_N"/>
</dbReference>
<dbReference type="EMBL" id="MRCX01000188">
    <property type="protein sequence ID" value="RKK68434.1"/>
    <property type="molecule type" value="Genomic_DNA"/>
</dbReference>
<dbReference type="GO" id="GO:0047837">
    <property type="term" value="F:D-xylose 1-dehydrogenase (NADP+) activity"/>
    <property type="evidence" value="ECO:0007669"/>
    <property type="project" value="UniProtKB-EC"/>
</dbReference>
<dbReference type="SUPFAM" id="SSF55347">
    <property type="entry name" value="Glyceraldehyde-3-phosphate dehydrogenase-like, C-terminal domain"/>
    <property type="match status" value="1"/>
</dbReference>
<evidence type="ECO:0000256" key="2">
    <source>
        <dbReference type="ARBA" id="ARBA00023002"/>
    </source>
</evidence>
<dbReference type="InterPro" id="IPR055170">
    <property type="entry name" value="GFO_IDH_MocA-like_dom"/>
</dbReference>
<dbReference type="VEuPathDB" id="FungiDB:FOMG_01492"/>
<proteinExistence type="inferred from homology"/>
<dbReference type="VEuPathDB" id="FungiDB:FOZG_01481"/>
<dbReference type="EC" id="1.1.1.179" evidence="3"/>
<comment type="similarity">
    <text evidence="1">Belongs to the Gfo/Idh/MocA family.</text>
</comment>
<evidence type="ECO:0000313" key="9">
    <source>
        <dbReference type="Proteomes" id="UP000285084"/>
    </source>
</evidence>
<organism evidence="8 9">
    <name type="scientific">Fusarium oxysporum</name>
    <name type="common">Fusarium vascular wilt</name>
    <dbReference type="NCBI Taxonomy" id="5507"/>
    <lineage>
        <taxon>Eukaryota</taxon>
        <taxon>Fungi</taxon>
        <taxon>Dikarya</taxon>
        <taxon>Ascomycota</taxon>
        <taxon>Pezizomycotina</taxon>
        <taxon>Sordariomycetes</taxon>
        <taxon>Hypocreomycetidae</taxon>
        <taxon>Hypocreales</taxon>
        <taxon>Nectriaceae</taxon>
        <taxon>Fusarium</taxon>
        <taxon>Fusarium oxysporum species complex</taxon>
    </lineage>
</organism>
<dbReference type="GO" id="GO:0000166">
    <property type="term" value="F:nucleotide binding"/>
    <property type="evidence" value="ECO:0007669"/>
    <property type="project" value="InterPro"/>
</dbReference>
<dbReference type="Gene3D" id="3.30.360.10">
    <property type="entry name" value="Dihydrodipicolinate Reductase, domain 2"/>
    <property type="match status" value="1"/>
</dbReference>
<dbReference type="SUPFAM" id="SSF51735">
    <property type="entry name" value="NAD(P)-binding Rossmann-fold domains"/>
    <property type="match status" value="1"/>
</dbReference>
<gene>
    <name evidence="8" type="ORF">BFJ69_g13631</name>
</gene>
<evidence type="ECO:0000256" key="1">
    <source>
        <dbReference type="ARBA" id="ARBA00010928"/>
    </source>
</evidence>
<dbReference type="Gene3D" id="3.40.50.720">
    <property type="entry name" value="NAD(P)-binding Rossmann-like Domain"/>
    <property type="match status" value="1"/>
</dbReference>
<dbReference type="PANTHER" id="PTHR22604">
    <property type="entry name" value="OXIDOREDUCTASES"/>
    <property type="match status" value="1"/>
</dbReference>
<dbReference type="VEuPathDB" id="FungiDB:FOC1_g10016051"/>
<dbReference type="InterPro" id="IPR050984">
    <property type="entry name" value="Gfo/Idh/MocA_domain"/>
</dbReference>
<name>A0A420MK77_FUSOX</name>
<evidence type="ECO:0000256" key="4">
    <source>
        <dbReference type="ARBA" id="ARBA00042988"/>
    </source>
</evidence>
<evidence type="ECO:0000256" key="3">
    <source>
        <dbReference type="ARBA" id="ARBA00038984"/>
    </source>
</evidence>
<comment type="caution">
    <text evidence="8">The sequence shown here is derived from an EMBL/GenBank/DDBJ whole genome shotgun (WGS) entry which is preliminary data.</text>
</comment>
<comment type="catalytic activity">
    <reaction evidence="5">
        <text>D-xylose + NADP(+) = D-xylono-1,5-lactone + NADPH + H(+)</text>
        <dbReference type="Rhea" id="RHEA:22000"/>
        <dbReference type="ChEBI" id="CHEBI:15378"/>
        <dbReference type="ChEBI" id="CHEBI:15867"/>
        <dbReference type="ChEBI" id="CHEBI:53455"/>
        <dbReference type="ChEBI" id="CHEBI:57783"/>
        <dbReference type="ChEBI" id="CHEBI:58349"/>
        <dbReference type="EC" id="1.1.1.179"/>
    </reaction>
</comment>
<dbReference type="VEuPathDB" id="FungiDB:FOIG_01285"/>
<dbReference type="VEuPathDB" id="FungiDB:HZS61_001126"/>
<feature type="domain" description="Gfo/Idh/MocA-like oxidoreductase N-terminal" evidence="6">
    <location>
        <begin position="38"/>
        <end position="136"/>
    </location>
</feature>
<feature type="domain" description="GFO/IDH/MocA-like oxidoreductase" evidence="7">
    <location>
        <begin position="152"/>
        <end position="284"/>
    </location>
</feature>
<evidence type="ECO:0000256" key="5">
    <source>
        <dbReference type="ARBA" id="ARBA00049233"/>
    </source>
</evidence>
<dbReference type="InterPro" id="IPR036291">
    <property type="entry name" value="NAD(P)-bd_dom_sf"/>
</dbReference>
<sequence length="397" mass="43618">MAPTREIRWGILATGAISVTFAKDLLLDPSARGVNNIRHTIVAAASSSSSTRAEMFLKDVGAPAAAKAYGTYEELVRDPNVEIMYVATPHSHHFQNVMLCLDAGKHVLCEKAFTVNAPQARLLVDKAREKNCFLMEALWTRYFPLADYVYCIIRSGRLGTIHRVFSDCSVRLSPETSYNDGQHRMVNPALAGGALLDLGVYSLTWPFFTFYRDQPSQEQPRVVSSMKKYGPTSADETTTMILTFPRDASAGGDAHAIATTSIRVGNLANEQNPQASVRIQGELGELQLFPTAHNPKSTKLILADGTVEEKEWPKPGPGKGSGWYNGFLHHMNPEGEGQGMFWEADEAAFAILEGRKEGKNLNLMESVAILEVLDEVRRQGGLAYPADIEAVDYPVDL</sequence>
<dbReference type="VEuPathDB" id="FungiDB:FOXG_00747"/>
<evidence type="ECO:0000259" key="7">
    <source>
        <dbReference type="Pfam" id="PF22725"/>
    </source>
</evidence>
<dbReference type="Proteomes" id="UP000285084">
    <property type="component" value="Unassembled WGS sequence"/>
</dbReference>
<evidence type="ECO:0000313" key="8">
    <source>
        <dbReference type="EMBL" id="RKK68434.1"/>
    </source>
</evidence>